<reference evidence="2 3" key="1">
    <citation type="submission" date="2019-03" db="EMBL/GenBank/DDBJ databases">
        <title>First draft genome of Liparis tanakae, snailfish: a comprehensive survey of snailfish specific genes.</title>
        <authorList>
            <person name="Kim W."/>
            <person name="Song I."/>
            <person name="Jeong J.-H."/>
            <person name="Kim D."/>
            <person name="Kim S."/>
            <person name="Ryu S."/>
            <person name="Song J.Y."/>
            <person name="Lee S.K."/>
        </authorList>
    </citation>
    <scope>NUCLEOTIDE SEQUENCE [LARGE SCALE GENOMIC DNA]</scope>
    <source>
        <tissue evidence="2">Muscle</tissue>
    </source>
</reference>
<organism evidence="2 3">
    <name type="scientific">Liparis tanakae</name>
    <name type="common">Tanaka's snailfish</name>
    <dbReference type="NCBI Taxonomy" id="230148"/>
    <lineage>
        <taxon>Eukaryota</taxon>
        <taxon>Metazoa</taxon>
        <taxon>Chordata</taxon>
        <taxon>Craniata</taxon>
        <taxon>Vertebrata</taxon>
        <taxon>Euteleostomi</taxon>
        <taxon>Actinopterygii</taxon>
        <taxon>Neopterygii</taxon>
        <taxon>Teleostei</taxon>
        <taxon>Neoteleostei</taxon>
        <taxon>Acanthomorphata</taxon>
        <taxon>Eupercaria</taxon>
        <taxon>Perciformes</taxon>
        <taxon>Cottioidei</taxon>
        <taxon>Cottales</taxon>
        <taxon>Liparidae</taxon>
        <taxon>Liparis</taxon>
    </lineage>
</organism>
<evidence type="ECO:0000313" key="2">
    <source>
        <dbReference type="EMBL" id="TNN39591.1"/>
    </source>
</evidence>
<comment type="caution">
    <text evidence="2">The sequence shown here is derived from an EMBL/GenBank/DDBJ whole genome shotgun (WGS) entry which is preliminary data.</text>
</comment>
<feature type="compositionally biased region" description="Basic and acidic residues" evidence="1">
    <location>
        <begin position="31"/>
        <end position="45"/>
    </location>
</feature>
<dbReference type="Proteomes" id="UP000314294">
    <property type="component" value="Unassembled WGS sequence"/>
</dbReference>
<dbReference type="AlphaFoldDB" id="A0A4Z2FF67"/>
<name>A0A4Z2FF67_9TELE</name>
<accession>A0A4Z2FF67</accession>
<feature type="compositionally biased region" description="Basic and acidic residues" evidence="1">
    <location>
        <begin position="1"/>
        <end position="19"/>
    </location>
</feature>
<gene>
    <name evidence="2" type="ORF">EYF80_050246</name>
</gene>
<sequence>MWTETSKAEPPARETHSEPEPPGSGTALTAGDKRPMSPERTPESGRRRRLRSGGEEVAPGCEDTAPCGLGASHVRAAASRPGVRHTGTHLRVAEHNTSGSGWGSPSTGRRYRTRPADVSRASPRPSGLSLPSERE</sequence>
<evidence type="ECO:0000313" key="3">
    <source>
        <dbReference type="Proteomes" id="UP000314294"/>
    </source>
</evidence>
<feature type="region of interest" description="Disordered" evidence="1">
    <location>
        <begin position="1"/>
        <end position="135"/>
    </location>
</feature>
<protein>
    <submittedName>
        <fullName evidence="2">Uncharacterized protein</fullName>
    </submittedName>
</protein>
<proteinExistence type="predicted"/>
<keyword evidence="3" id="KW-1185">Reference proteome</keyword>
<feature type="compositionally biased region" description="Low complexity" evidence="1">
    <location>
        <begin position="97"/>
        <end position="108"/>
    </location>
</feature>
<dbReference type="EMBL" id="SRLO01001267">
    <property type="protein sequence ID" value="TNN39591.1"/>
    <property type="molecule type" value="Genomic_DNA"/>
</dbReference>
<evidence type="ECO:0000256" key="1">
    <source>
        <dbReference type="SAM" id="MobiDB-lite"/>
    </source>
</evidence>